<dbReference type="PANTHER" id="PTHR33570:SF2">
    <property type="entry name" value="CARBOXYMUCONOLACTONE DECARBOXYLASE-LIKE DOMAIN-CONTAINING PROTEIN"/>
    <property type="match status" value="1"/>
</dbReference>
<dbReference type="SUPFAM" id="SSF69118">
    <property type="entry name" value="AhpD-like"/>
    <property type="match status" value="1"/>
</dbReference>
<dbReference type="PANTHER" id="PTHR33570">
    <property type="entry name" value="4-CARBOXYMUCONOLACTONE DECARBOXYLASE FAMILY PROTEIN"/>
    <property type="match status" value="1"/>
</dbReference>
<feature type="domain" description="Carboxymuconolactone decarboxylase-like" evidence="1">
    <location>
        <begin position="174"/>
        <end position="253"/>
    </location>
</feature>
<dbReference type="Gene3D" id="1.20.1290.10">
    <property type="entry name" value="AhpD-like"/>
    <property type="match status" value="1"/>
</dbReference>
<dbReference type="GO" id="GO:0051920">
    <property type="term" value="F:peroxiredoxin activity"/>
    <property type="evidence" value="ECO:0007669"/>
    <property type="project" value="InterPro"/>
</dbReference>
<dbReference type="InterPro" id="IPR029032">
    <property type="entry name" value="AhpD-like"/>
</dbReference>
<feature type="domain" description="Carboxymuconolactone decarboxylase-like" evidence="1">
    <location>
        <begin position="32"/>
        <end position="106"/>
    </location>
</feature>
<protein>
    <submittedName>
        <fullName evidence="2">Uncharacterized protein, gamma-carboxymuconolactone decarboxylase subunit like protein</fullName>
    </submittedName>
</protein>
<proteinExistence type="predicted"/>
<name>I4BM97_MYCCN</name>
<organism evidence="2 3">
    <name type="scientific">Mycolicibacterium chubuense (strain NBB4)</name>
    <name type="common">Mycobacterium chubuense</name>
    <dbReference type="NCBI Taxonomy" id="710421"/>
    <lineage>
        <taxon>Bacteria</taxon>
        <taxon>Bacillati</taxon>
        <taxon>Actinomycetota</taxon>
        <taxon>Actinomycetes</taxon>
        <taxon>Mycobacteriales</taxon>
        <taxon>Mycobacteriaceae</taxon>
        <taxon>Mycolicibacterium</taxon>
    </lineage>
</organism>
<dbReference type="eggNOG" id="COG0599">
    <property type="taxonomic scope" value="Bacteria"/>
</dbReference>
<dbReference type="Pfam" id="PF02627">
    <property type="entry name" value="CMD"/>
    <property type="match status" value="2"/>
</dbReference>
<gene>
    <name evidence="2" type="ordered locus">Mycch_3671</name>
</gene>
<sequence>MTTSGSPPTGRGRQAFAEIMTFPAAADATPAAEHLLDFVFADVWQRPELTRRDRRFITLPCVADADADEPLRDHVYAALNSGDVSITEMRETVLHFAVYGGWPKASRFNMVVDQEWERIHQQRGTPMPAPEPLLPLTTPSDPEERLTVGERSFRDINCLPFAPARDDPFQGAGILNFVFGEMWMRPGLGMRERRLITVACVAFQDAPYPILSHVYAALKSRDVSFGEMDELILHFAAHYGWPKASHLDRVAAEQKQRVSAEWAAEATAAS</sequence>
<evidence type="ECO:0000313" key="2">
    <source>
        <dbReference type="EMBL" id="AFM18404.1"/>
    </source>
</evidence>
<dbReference type="AlphaFoldDB" id="I4BM97"/>
<dbReference type="KEGG" id="mcb:Mycch_3671"/>
<dbReference type="PATRIC" id="fig|710421.3.peg.3670"/>
<evidence type="ECO:0000313" key="3">
    <source>
        <dbReference type="Proteomes" id="UP000006057"/>
    </source>
</evidence>
<accession>I4BM97</accession>
<dbReference type="Proteomes" id="UP000006057">
    <property type="component" value="Chromosome"/>
</dbReference>
<reference evidence="2 3" key="1">
    <citation type="submission" date="2012-06" db="EMBL/GenBank/DDBJ databases">
        <title>Complete sequence of chromosome of Mycobacterium chubuense NBB4.</title>
        <authorList>
            <consortium name="US DOE Joint Genome Institute"/>
            <person name="Lucas S."/>
            <person name="Han J."/>
            <person name="Lapidus A."/>
            <person name="Cheng J.-F."/>
            <person name="Goodwin L."/>
            <person name="Pitluck S."/>
            <person name="Peters L."/>
            <person name="Mikhailova N."/>
            <person name="Teshima H."/>
            <person name="Detter J.C."/>
            <person name="Han C."/>
            <person name="Tapia R."/>
            <person name="Land M."/>
            <person name="Hauser L."/>
            <person name="Kyrpides N."/>
            <person name="Ivanova N."/>
            <person name="Pagani I."/>
            <person name="Mattes T."/>
            <person name="Holmes A."/>
            <person name="Rutledge P."/>
            <person name="Paulsen I."/>
            <person name="Coleman N."/>
            <person name="Woyke T."/>
        </authorList>
    </citation>
    <scope>NUCLEOTIDE SEQUENCE [LARGE SCALE GENOMIC DNA]</scope>
    <source>
        <strain evidence="2 3">NBB4</strain>
    </source>
</reference>
<dbReference type="STRING" id="710421.Mycch_3671"/>
<keyword evidence="3" id="KW-1185">Reference proteome</keyword>
<dbReference type="InterPro" id="IPR052512">
    <property type="entry name" value="4CMD/NDH-1_regulator"/>
</dbReference>
<dbReference type="EMBL" id="CP003053">
    <property type="protein sequence ID" value="AFM18404.1"/>
    <property type="molecule type" value="Genomic_DNA"/>
</dbReference>
<dbReference type="InterPro" id="IPR003779">
    <property type="entry name" value="CMD-like"/>
</dbReference>
<dbReference type="HOGENOM" id="CLU_078471_0_0_11"/>
<evidence type="ECO:0000259" key="1">
    <source>
        <dbReference type="Pfam" id="PF02627"/>
    </source>
</evidence>